<protein>
    <submittedName>
        <fullName evidence="1">Uncharacterized protein</fullName>
    </submittedName>
</protein>
<proteinExistence type="predicted"/>
<organism evidence="1">
    <name type="scientific">gut metagenome</name>
    <dbReference type="NCBI Taxonomy" id="749906"/>
    <lineage>
        <taxon>unclassified sequences</taxon>
        <taxon>metagenomes</taxon>
        <taxon>organismal metagenomes</taxon>
    </lineage>
</organism>
<dbReference type="AlphaFoldDB" id="J9GC30"/>
<comment type="caution">
    <text evidence="1">The sequence shown here is derived from an EMBL/GenBank/DDBJ whole genome shotgun (WGS) entry which is preliminary data.</text>
</comment>
<dbReference type="EMBL" id="AMCI01001815">
    <property type="protein sequence ID" value="EJX04409.1"/>
    <property type="molecule type" value="Genomic_DNA"/>
</dbReference>
<reference evidence="1" key="1">
    <citation type="journal article" date="2012" name="PLoS ONE">
        <title>Gene sets for utilization of primary and secondary nutrition supplies in the distal gut of endangered iberian lynx.</title>
        <authorList>
            <person name="Alcaide M."/>
            <person name="Messina E."/>
            <person name="Richter M."/>
            <person name="Bargiela R."/>
            <person name="Peplies J."/>
            <person name="Huws S.A."/>
            <person name="Newbold C.J."/>
            <person name="Golyshin P.N."/>
            <person name="Simon M.A."/>
            <person name="Lopez G."/>
            <person name="Yakimov M.M."/>
            <person name="Ferrer M."/>
        </authorList>
    </citation>
    <scope>NUCLEOTIDE SEQUENCE</scope>
</reference>
<name>J9GC30_9ZZZZ</name>
<accession>J9GC30</accession>
<gene>
    <name evidence="1" type="ORF">EVA_07480</name>
</gene>
<evidence type="ECO:0000313" key="1">
    <source>
        <dbReference type="EMBL" id="EJX04409.1"/>
    </source>
</evidence>
<sequence>MFYFASLLLQSFHILPTYIAFSMRFLYICFKINSVIPAGYI</sequence>